<organism evidence="1 2">
    <name type="scientific">Candidatus Gottesmanbacteria bacterium RBG_16_52_11</name>
    <dbReference type="NCBI Taxonomy" id="1798374"/>
    <lineage>
        <taxon>Bacteria</taxon>
        <taxon>Candidatus Gottesmaniibacteriota</taxon>
    </lineage>
</organism>
<evidence type="ECO:0000313" key="1">
    <source>
        <dbReference type="EMBL" id="OGG02579.1"/>
    </source>
</evidence>
<dbReference type="EMBL" id="MFJD01000007">
    <property type="protein sequence ID" value="OGG02579.1"/>
    <property type="molecule type" value="Genomic_DNA"/>
</dbReference>
<dbReference type="AlphaFoldDB" id="A0A1F5YQX5"/>
<reference evidence="1 2" key="1">
    <citation type="journal article" date="2016" name="Nat. Commun.">
        <title>Thousands of microbial genomes shed light on interconnected biogeochemical processes in an aquifer system.</title>
        <authorList>
            <person name="Anantharaman K."/>
            <person name="Brown C.T."/>
            <person name="Hug L.A."/>
            <person name="Sharon I."/>
            <person name="Castelle C.J."/>
            <person name="Probst A.J."/>
            <person name="Thomas B.C."/>
            <person name="Singh A."/>
            <person name="Wilkins M.J."/>
            <person name="Karaoz U."/>
            <person name="Brodie E.L."/>
            <person name="Williams K.H."/>
            <person name="Hubbard S.S."/>
            <person name="Banfield J.F."/>
        </authorList>
    </citation>
    <scope>NUCLEOTIDE SEQUENCE [LARGE SCALE GENOMIC DNA]</scope>
</reference>
<name>A0A1F5YQX5_9BACT</name>
<accession>A0A1F5YQX5</accession>
<evidence type="ECO:0000313" key="2">
    <source>
        <dbReference type="Proteomes" id="UP000178448"/>
    </source>
</evidence>
<gene>
    <name evidence="1" type="ORF">A2Z33_02210</name>
</gene>
<dbReference type="STRING" id="1798374.A2Z33_02210"/>
<proteinExistence type="predicted"/>
<protein>
    <submittedName>
        <fullName evidence="1">Uncharacterized protein</fullName>
    </submittedName>
</protein>
<sequence length="205" mass="23306">MKRGTENNTDEQTAARIAAWELAQTAYDPVAINHDDEQSRFVYNRAMFTVSVELPEPQISLFGFIHPDGALYGSGALLIPVTYTLPLMDADTDALYRQIAFGNQESMTSEAITQSELIRLLKALGNGNKYRTLLSFDNYFPNPYLLTERWIHPTETSQRQRYMYEHSFNEQSHRRSLVDSAVDLTDSLSLDTGITIIPVLLRVRP</sequence>
<comment type="caution">
    <text evidence="1">The sequence shown here is derived from an EMBL/GenBank/DDBJ whole genome shotgun (WGS) entry which is preliminary data.</text>
</comment>
<dbReference type="Proteomes" id="UP000178448">
    <property type="component" value="Unassembled WGS sequence"/>
</dbReference>